<evidence type="ECO:0000256" key="3">
    <source>
        <dbReference type="ARBA" id="ARBA00022741"/>
    </source>
</evidence>
<feature type="domain" description="NAD/GMP synthase" evidence="8">
    <location>
        <begin position="11"/>
        <end position="253"/>
    </location>
</feature>
<dbReference type="GO" id="GO:0008795">
    <property type="term" value="F:NAD+ synthase activity"/>
    <property type="evidence" value="ECO:0007669"/>
    <property type="project" value="UniProtKB-EC"/>
</dbReference>
<evidence type="ECO:0000256" key="5">
    <source>
        <dbReference type="ARBA" id="ARBA00023027"/>
    </source>
</evidence>
<sequence length="259" mass="29529">MKSIDPEKTAHQLIAFINDVFRKEGYTNAVIGVSGGIDSAISCTLAVRALGATHIYPVLLPYGKLNNQGTRDAQMMMKWLKIPEEHVRTVDIQPMVDAAVKTIDSAMDEGRRGNIMARMRMVVLYDLAKAMPALVVGTENKTEHLLGYYTKFGDEASDVEPLRQLYKTQVYELARYLDIPKKILAKPPTAGLWEGQTDEGEFGFTYREVDEVLFLHFEKQLSKEAIFQKGYKKKTTKRMWWWIEKGSFKDRVPFTPRGN</sequence>
<keyword evidence="5 6" id="KW-0520">NAD</keyword>
<evidence type="ECO:0000256" key="1">
    <source>
        <dbReference type="ARBA" id="ARBA00004790"/>
    </source>
</evidence>
<comment type="caution">
    <text evidence="9">The sequence shown here is derived from an EMBL/GenBank/DDBJ whole genome shotgun (WGS) entry which is preliminary data.</text>
</comment>
<evidence type="ECO:0000313" key="10">
    <source>
        <dbReference type="Proteomes" id="UP000034661"/>
    </source>
</evidence>
<evidence type="ECO:0000256" key="7">
    <source>
        <dbReference type="RuleBase" id="RU003812"/>
    </source>
</evidence>
<keyword evidence="4 6" id="KW-0067">ATP-binding</keyword>
<dbReference type="Gene3D" id="3.40.50.620">
    <property type="entry name" value="HUPs"/>
    <property type="match status" value="1"/>
</dbReference>
<dbReference type="Proteomes" id="UP000034661">
    <property type="component" value="Unassembled WGS sequence"/>
</dbReference>
<dbReference type="GO" id="GO:0009435">
    <property type="term" value="P:NAD+ biosynthetic process"/>
    <property type="evidence" value="ECO:0007669"/>
    <property type="project" value="UniProtKB-UniPathway"/>
</dbReference>
<dbReference type="NCBIfam" id="NF010587">
    <property type="entry name" value="PRK13980.1"/>
    <property type="match status" value="1"/>
</dbReference>
<dbReference type="EMBL" id="LCPJ01000013">
    <property type="protein sequence ID" value="KKU95585.1"/>
    <property type="molecule type" value="Genomic_DNA"/>
</dbReference>
<name>A0A0G1XMM8_9BACT</name>
<dbReference type="Pfam" id="PF02540">
    <property type="entry name" value="NAD_synthase"/>
    <property type="match status" value="1"/>
</dbReference>
<evidence type="ECO:0000259" key="8">
    <source>
        <dbReference type="Pfam" id="PF02540"/>
    </source>
</evidence>
<dbReference type="SUPFAM" id="SSF52402">
    <property type="entry name" value="Adenine nucleotide alpha hydrolases-like"/>
    <property type="match status" value="1"/>
</dbReference>
<dbReference type="PANTHER" id="PTHR23090:SF9">
    <property type="entry name" value="GLUTAMINE-DEPENDENT NAD(+) SYNTHETASE"/>
    <property type="match status" value="1"/>
</dbReference>
<proteinExistence type="inferred from homology"/>
<dbReference type="GO" id="GO:0005737">
    <property type="term" value="C:cytoplasm"/>
    <property type="evidence" value="ECO:0007669"/>
    <property type="project" value="InterPro"/>
</dbReference>
<keyword evidence="3 6" id="KW-0547">Nucleotide-binding</keyword>
<organism evidence="9 10">
    <name type="scientific">Candidatus Gottesmanbacteria bacterium GW2011_GWA1_48_13</name>
    <dbReference type="NCBI Taxonomy" id="1618439"/>
    <lineage>
        <taxon>Bacteria</taxon>
        <taxon>Candidatus Gottesmaniibacteriota</taxon>
    </lineage>
</organism>
<keyword evidence="2 6" id="KW-0436">Ligase</keyword>
<dbReference type="InterPro" id="IPR022310">
    <property type="entry name" value="NAD/GMP_synthase"/>
</dbReference>
<dbReference type="NCBIfam" id="TIGR00552">
    <property type="entry name" value="nadE"/>
    <property type="match status" value="1"/>
</dbReference>
<evidence type="ECO:0000256" key="2">
    <source>
        <dbReference type="ARBA" id="ARBA00022598"/>
    </source>
</evidence>
<dbReference type="CDD" id="cd00553">
    <property type="entry name" value="NAD_synthase"/>
    <property type="match status" value="1"/>
</dbReference>
<dbReference type="EC" id="6.3.1.5" evidence="7"/>
<dbReference type="GO" id="GO:0005524">
    <property type="term" value="F:ATP binding"/>
    <property type="evidence" value="ECO:0007669"/>
    <property type="project" value="UniProtKB-KW"/>
</dbReference>
<protein>
    <recommendedName>
        <fullName evidence="7">NH(3)-dependent NAD(+) synthetase</fullName>
        <ecNumber evidence="7">6.3.1.5</ecNumber>
    </recommendedName>
</protein>
<dbReference type="InterPro" id="IPR014729">
    <property type="entry name" value="Rossmann-like_a/b/a_fold"/>
</dbReference>
<dbReference type="GO" id="GO:0004359">
    <property type="term" value="F:glutaminase activity"/>
    <property type="evidence" value="ECO:0007669"/>
    <property type="project" value="InterPro"/>
</dbReference>
<comment type="similarity">
    <text evidence="6">Belongs to the NAD synthetase family.</text>
</comment>
<dbReference type="PANTHER" id="PTHR23090">
    <property type="entry name" value="NH 3 /GLUTAMINE-DEPENDENT NAD + SYNTHETASE"/>
    <property type="match status" value="1"/>
</dbReference>
<dbReference type="FunFam" id="3.40.50.620:FF:000106">
    <property type="entry name" value="Glutamine-dependent NAD(+) synthetase"/>
    <property type="match status" value="1"/>
</dbReference>
<evidence type="ECO:0000256" key="6">
    <source>
        <dbReference type="RuleBase" id="RU003811"/>
    </source>
</evidence>
<dbReference type="GO" id="GO:0003952">
    <property type="term" value="F:NAD+ synthase (glutamine-hydrolyzing) activity"/>
    <property type="evidence" value="ECO:0007669"/>
    <property type="project" value="InterPro"/>
</dbReference>
<evidence type="ECO:0000256" key="4">
    <source>
        <dbReference type="ARBA" id="ARBA00022840"/>
    </source>
</evidence>
<dbReference type="AlphaFoldDB" id="A0A0G1XMM8"/>
<dbReference type="PATRIC" id="fig|1618439.3.peg.402"/>
<comment type="pathway">
    <text evidence="1">Cofactor biosynthesis; NAD(+) biosynthesis.</text>
</comment>
<dbReference type="UniPathway" id="UPA00253"/>
<accession>A0A0G1XMM8</accession>
<evidence type="ECO:0000313" key="9">
    <source>
        <dbReference type="EMBL" id="KKU95585.1"/>
    </source>
</evidence>
<comment type="catalytic activity">
    <reaction evidence="7">
        <text>deamido-NAD(+) + NH4(+) + ATP = AMP + diphosphate + NAD(+) + H(+)</text>
        <dbReference type="Rhea" id="RHEA:21188"/>
        <dbReference type="ChEBI" id="CHEBI:15378"/>
        <dbReference type="ChEBI" id="CHEBI:28938"/>
        <dbReference type="ChEBI" id="CHEBI:30616"/>
        <dbReference type="ChEBI" id="CHEBI:33019"/>
        <dbReference type="ChEBI" id="CHEBI:57540"/>
        <dbReference type="ChEBI" id="CHEBI:58437"/>
        <dbReference type="ChEBI" id="CHEBI:456215"/>
        <dbReference type="EC" id="6.3.1.5"/>
    </reaction>
</comment>
<gene>
    <name evidence="9" type="ORF">UY27_C0013G0002</name>
</gene>
<dbReference type="InterPro" id="IPR003694">
    <property type="entry name" value="NAD_synthase"/>
</dbReference>
<reference evidence="9 10" key="1">
    <citation type="journal article" date="2015" name="Nature">
        <title>rRNA introns, odd ribosomes, and small enigmatic genomes across a large radiation of phyla.</title>
        <authorList>
            <person name="Brown C.T."/>
            <person name="Hug L.A."/>
            <person name="Thomas B.C."/>
            <person name="Sharon I."/>
            <person name="Castelle C.J."/>
            <person name="Singh A."/>
            <person name="Wilkins M.J."/>
            <person name="Williams K.H."/>
            <person name="Banfield J.F."/>
        </authorList>
    </citation>
    <scope>NUCLEOTIDE SEQUENCE [LARGE SCALE GENOMIC DNA]</scope>
</reference>